<dbReference type="EMBL" id="JAHJDP010000004">
    <property type="protein sequence ID" value="MBU2689359.1"/>
    <property type="molecule type" value="Genomic_DNA"/>
</dbReference>
<dbReference type="Pfam" id="PF13185">
    <property type="entry name" value="GAF_2"/>
    <property type="match status" value="1"/>
</dbReference>
<dbReference type="SMART" id="SM00065">
    <property type="entry name" value="GAF"/>
    <property type="match status" value="1"/>
</dbReference>
<dbReference type="SUPFAM" id="SSF55781">
    <property type="entry name" value="GAF domain-like"/>
    <property type="match status" value="1"/>
</dbReference>
<evidence type="ECO:0000259" key="1">
    <source>
        <dbReference type="SMART" id="SM00065"/>
    </source>
</evidence>
<proteinExistence type="predicted"/>
<comment type="caution">
    <text evidence="2">The sequence shown here is derived from an EMBL/GenBank/DDBJ whole genome shotgun (WGS) entry which is preliminary data.</text>
</comment>
<dbReference type="Gene3D" id="3.30.450.40">
    <property type="match status" value="1"/>
</dbReference>
<dbReference type="Proteomes" id="UP000777784">
    <property type="component" value="Unassembled WGS sequence"/>
</dbReference>
<accession>A0A948RW49</accession>
<name>A0A948RW49_UNCEI</name>
<protein>
    <submittedName>
        <fullName evidence="2">GAF domain-containing protein</fullName>
    </submittedName>
</protein>
<evidence type="ECO:0000313" key="2">
    <source>
        <dbReference type="EMBL" id="MBU2689359.1"/>
    </source>
</evidence>
<reference evidence="2" key="1">
    <citation type="submission" date="2021-05" db="EMBL/GenBank/DDBJ databases">
        <title>Energy efficiency and biological interactions define the core microbiome of deep oligotrophic groundwater.</title>
        <authorList>
            <person name="Mehrshad M."/>
            <person name="Lopez-Fernandez M."/>
            <person name="Bell E."/>
            <person name="Bernier-Latmani R."/>
            <person name="Bertilsson S."/>
            <person name="Dopson M."/>
        </authorList>
    </citation>
    <scope>NUCLEOTIDE SEQUENCE</scope>
    <source>
        <strain evidence="2">Modern_marine.mb.64</strain>
    </source>
</reference>
<dbReference type="InterPro" id="IPR003018">
    <property type="entry name" value="GAF"/>
</dbReference>
<gene>
    <name evidence="2" type="ORF">KJ970_00400</name>
</gene>
<dbReference type="AlphaFoldDB" id="A0A948RW49"/>
<evidence type="ECO:0000313" key="3">
    <source>
        <dbReference type="Proteomes" id="UP000777784"/>
    </source>
</evidence>
<feature type="domain" description="GAF" evidence="1">
    <location>
        <begin position="17"/>
        <end position="166"/>
    </location>
</feature>
<organism evidence="2 3">
    <name type="scientific">Eiseniibacteriota bacterium</name>
    <dbReference type="NCBI Taxonomy" id="2212470"/>
    <lineage>
        <taxon>Bacteria</taxon>
        <taxon>Candidatus Eiseniibacteriota</taxon>
    </lineage>
</organism>
<dbReference type="InterPro" id="IPR029016">
    <property type="entry name" value="GAF-like_dom_sf"/>
</dbReference>
<sequence>MENMDANPFNRKTLTEDLLREWQNLLNETAEILGVPAGLITRVDGKEIEILLSSETEGNPYPAAYTSPYPDSGWYCEYTLKSRGLNLIPNALQDSQWKDNAAAVDLHIVSYLGMPIERPDGGQFGTVCFLDNKQNAHNEMHIRLVKQIKRMIELSLRIVLDKEEIDRRDRLLDDLSVIYPICSYCKKVREKTGKWISVEKYVHDISGARPSHGICPQCYEREINKSV</sequence>